<dbReference type="GO" id="GO:0008237">
    <property type="term" value="F:metallopeptidase activity"/>
    <property type="evidence" value="ECO:0007669"/>
    <property type="project" value="UniProtKB-KW"/>
</dbReference>
<sequence length="203" mass="23616">MLHKNNVKKKDIIRFIIILLTYILTPILILLNPLFFKYKFLFLVIIGILIYLTFRLTGVTNAELGITKNKWKESIKDIIPFTLLLIVITIVLRTFGFQRFNPTETIYFYLFYLFISSPVQEFLYRSVFKYFETKKLFSPVVALILSSVLYSFVHIIYKDIFLLLITLVIGIIWYTVYGKTKNLLGVSISHAVLGILTIALGII</sequence>
<feature type="transmembrane region" description="Helical" evidence="1">
    <location>
        <begin position="78"/>
        <end position="100"/>
    </location>
</feature>
<keyword evidence="3" id="KW-0645">Protease</keyword>
<keyword evidence="1" id="KW-0812">Transmembrane</keyword>
<evidence type="ECO:0000313" key="4">
    <source>
        <dbReference type="Proteomes" id="UP000576550"/>
    </source>
</evidence>
<keyword evidence="1" id="KW-1133">Transmembrane helix</keyword>
<organism evidence="3 4">
    <name type="scientific">Candidatus Dojkabacteria bacterium</name>
    <dbReference type="NCBI Taxonomy" id="2099670"/>
    <lineage>
        <taxon>Bacteria</taxon>
        <taxon>Candidatus Dojkabacteria</taxon>
    </lineage>
</organism>
<feature type="transmembrane region" description="Helical" evidence="1">
    <location>
        <begin position="12"/>
        <end position="34"/>
    </location>
</feature>
<keyword evidence="1" id="KW-0472">Membrane</keyword>
<evidence type="ECO:0000259" key="2">
    <source>
        <dbReference type="Pfam" id="PF02517"/>
    </source>
</evidence>
<dbReference type="EMBL" id="DUTP01000002">
    <property type="protein sequence ID" value="HHX99215.1"/>
    <property type="molecule type" value="Genomic_DNA"/>
</dbReference>
<feature type="domain" description="CAAX prenyl protease 2/Lysostaphin resistance protein A-like" evidence="2">
    <location>
        <begin position="104"/>
        <end position="193"/>
    </location>
</feature>
<gene>
    <name evidence="3" type="ORF">GX533_00830</name>
</gene>
<name>A0A832QBZ2_9BACT</name>
<dbReference type="GO" id="GO:0080120">
    <property type="term" value="P:CAAX-box protein maturation"/>
    <property type="evidence" value="ECO:0007669"/>
    <property type="project" value="UniProtKB-ARBA"/>
</dbReference>
<evidence type="ECO:0000256" key="1">
    <source>
        <dbReference type="SAM" id="Phobius"/>
    </source>
</evidence>
<evidence type="ECO:0000313" key="3">
    <source>
        <dbReference type="EMBL" id="HHX99215.1"/>
    </source>
</evidence>
<feature type="transmembrane region" description="Helical" evidence="1">
    <location>
        <begin position="136"/>
        <end position="154"/>
    </location>
</feature>
<reference evidence="3 4" key="1">
    <citation type="journal article" date="2020" name="Biotechnol. Biofuels">
        <title>New insights from the biogas microbiome by comprehensive genome-resolved metagenomics of nearly 1600 species originating from multiple anaerobic digesters.</title>
        <authorList>
            <person name="Campanaro S."/>
            <person name="Treu L."/>
            <person name="Rodriguez-R L.M."/>
            <person name="Kovalovszki A."/>
            <person name="Ziels R.M."/>
            <person name="Maus I."/>
            <person name="Zhu X."/>
            <person name="Kougias P.G."/>
            <person name="Basile A."/>
            <person name="Luo G."/>
            <person name="Schluter A."/>
            <person name="Konstantinidis K.T."/>
            <person name="Angelidaki I."/>
        </authorList>
    </citation>
    <scope>NUCLEOTIDE SEQUENCE [LARGE SCALE GENOMIC DNA]</scope>
    <source>
        <strain evidence="3">AS05jafATM_89</strain>
    </source>
</reference>
<dbReference type="Proteomes" id="UP000576550">
    <property type="component" value="Unassembled WGS sequence"/>
</dbReference>
<feature type="transmembrane region" description="Helical" evidence="1">
    <location>
        <begin position="183"/>
        <end position="202"/>
    </location>
</feature>
<dbReference type="InterPro" id="IPR003675">
    <property type="entry name" value="Rce1/LyrA-like_dom"/>
</dbReference>
<dbReference type="AlphaFoldDB" id="A0A832QBZ2"/>
<dbReference type="GO" id="GO:0004175">
    <property type="term" value="F:endopeptidase activity"/>
    <property type="evidence" value="ECO:0007669"/>
    <property type="project" value="UniProtKB-ARBA"/>
</dbReference>
<feature type="transmembrane region" description="Helical" evidence="1">
    <location>
        <begin position="160"/>
        <end position="176"/>
    </location>
</feature>
<feature type="transmembrane region" description="Helical" evidence="1">
    <location>
        <begin position="106"/>
        <end position="124"/>
    </location>
</feature>
<keyword evidence="3" id="KW-0378">Hydrolase</keyword>
<feature type="transmembrane region" description="Helical" evidence="1">
    <location>
        <begin position="40"/>
        <end position="57"/>
    </location>
</feature>
<keyword evidence="3" id="KW-0482">Metalloprotease</keyword>
<dbReference type="GO" id="GO:0006508">
    <property type="term" value="P:proteolysis"/>
    <property type="evidence" value="ECO:0007669"/>
    <property type="project" value="UniProtKB-KW"/>
</dbReference>
<dbReference type="Pfam" id="PF02517">
    <property type="entry name" value="Rce1-like"/>
    <property type="match status" value="1"/>
</dbReference>
<accession>A0A832QBZ2</accession>
<protein>
    <submittedName>
        <fullName evidence="3">CPBP family intramembrane metalloprotease</fullName>
    </submittedName>
</protein>
<proteinExistence type="predicted"/>
<comment type="caution">
    <text evidence="3">The sequence shown here is derived from an EMBL/GenBank/DDBJ whole genome shotgun (WGS) entry which is preliminary data.</text>
</comment>